<proteinExistence type="predicted"/>
<accession>A0A4R2K6K6</accession>
<reference evidence="2 3" key="1">
    <citation type="submission" date="2019-03" db="EMBL/GenBank/DDBJ databases">
        <title>Genomic Encyclopedia of Type Strains, Phase IV (KMG-IV): sequencing the most valuable type-strain genomes for metagenomic binning, comparative biology and taxonomic classification.</title>
        <authorList>
            <person name="Goeker M."/>
        </authorList>
    </citation>
    <scope>NUCLEOTIDE SEQUENCE [LARGE SCALE GENOMIC DNA]</scope>
    <source>
        <strain evidence="2 3">DSM 45934</strain>
    </source>
</reference>
<evidence type="ECO:0000313" key="3">
    <source>
        <dbReference type="Proteomes" id="UP000295680"/>
    </source>
</evidence>
<dbReference type="EMBL" id="SLWS01000001">
    <property type="protein sequence ID" value="TCO65566.1"/>
    <property type="molecule type" value="Genomic_DNA"/>
</dbReference>
<evidence type="ECO:0000256" key="1">
    <source>
        <dbReference type="SAM" id="Phobius"/>
    </source>
</evidence>
<dbReference type="AlphaFoldDB" id="A0A4R2K6K6"/>
<dbReference type="PANTHER" id="PTHR34543">
    <property type="entry name" value="PROTEIN ABA DEFICIENT 4, CHLOROPLASTIC"/>
    <property type="match status" value="1"/>
</dbReference>
<dbReference type="Pfam" id="PF14108">
    <property type="entry name" value="ABA4-like"/>
    <property type="match status" value="1"/>
</dbReference>
<dbReference type="PANTHER" id="PTHR34543:SF1">
    <property type="entry name" value="PROTEIN ABA DEFICIENT 4, CHLOROPLASTIC"/>
    <property type="match status" value="1"/>
</dbReference>
<sequence length="144" mass="15860">MAQVFQLSFYLAAPFWALMILAPAWSWTHRIISSPLVAAPTAALYLVLVVPRLADLLPVVTSPSLEKLQAAMADGAAATVVWAHIIAFDLFVGRWMYLESRRRGIHPLVMAPVLIVTILFAPIGFLVFLVVRVIRREAPVGSRA</sequence>
<organism evidence="2 3">
    <name type="scientific">Actinocrispum wychmicini</name>
    <dbReference type="NCBI Taxonomy" id="1213861"/>
    <lineage>
        <taxon>Bacteria</taxon>
        <taxon>Bacillati</taxon>
        <taxon>Actinomycetota</taxon>
        <taxon>Actinomycetes</taxon>
        <taxon>Pseudonocardiales</taxon>
        <taxon>Pseudonocardiaceae</taxon>
        <taxon>Actinocrispum</taxon>
    </lineage>
</organism>
<keyword evidence="1" id="KW-0812">Transmembrane</keyword>
<evidence type="ECO:0000313" key="2">
    <source>
        <dbReference type="EMBL" id="TCO65566.1"/>
    </source>
</evidence>
<comment type="caution">
    <text evidence="2">The sequence shown here is derived from an EMBL/GenBank/DDBJ whole genome shotgun (WGS) entry which is preliminary data.</text>
</comment>
<feature type="transmembrane region" description="Helical" evidence="1">
    <location>
        <begin position="75"/>
        <end position="97"/>
    </location>
</feature>
<dbReference type="RefSeq" id="WP_132112037.1">
    <property type="nucleotide sequence ID" value="NZ_SLWS01000001.1"/>
</dbReference>
<name>A0A4R2K6K6_9PSEU</name>
<dbReference type="Proteomes" id="UP000295680">
    <property type="component" value="Unassembled WGS sequence"/>
</dbReference>
<protein>
    <submittedName>
        <fullName evidence="2">Uncharacterized protein DUF4281</fullName>
    </submittedName>
</protein>
<feature type="transmembrane region" description="Helical" evidence="1">
    <location>
        <begin position="31"/>
        <end position="54"/>
    </location>
</feature>
<keyword evidence="1" id="KW-1133">Transmembrane helix</keyword>
<keyword evidence="1" id="KW-0472">Membrane</keyword>
<feature type="transmembrane region" description="Helical" evidence="1">
    <location>
        <begin position="109"/>
        <end position="134"/>
    </location>
</feature>
<dbReference type="OrthoDB" id="345237at2"/>
<keyword evidence="3" id="KW-1185">Reference proteome</keyword>
<dbReference type="InterPro" id="IPR025461">
    <property type="entry name" value="ABA4-like"/>
</dbReference>
<gene>
    <name evidence="2" type="ORF">EV192_1011358</name>
</gene>
<feature type="transmembrane region" description="Helical" evidence="1">
    <location>
        <begin position="7"/>
        <end position="25"/>
    </location>
</feature>